<proteinExistence type="predicted"/>
<evidence type="ECO:0000313" key="2">
    <source>
        <dbReference type="Proteomes" id="UP000269945"/>
    </source>
</evidence>
<keyword evidence="2" id="KW-1185">Reference proteome</keyword>
<gene>
    <name evidence="1" type="ORF">BN2614_LOCUS1</name>
</gene>
<comment type="caution">
    <text evidence="1">The sequence shown here is derived from an EMBL/GenBank/DDBJ whole genome shotgun (WGS) entry which is preliminary data.</text>
</comment>
<name>A0A9X9M3X9_GULGU</name>
<dbReference type="Proteomes" id="UP000269945">
    <property type="component" value="Unassembled WGS sequence"/>
</dbReference>
<organism evidence="1 2">
    <name type="scientific">Gulo gulo</name>
    <name type="common">Wolverine</name>
    <name type="synonym">Gluton</name>
    <dbReference type="NCBI Taxonomy" id="48420"/>
    <lineage>
        <taxon>Eukaryota</taxon>
        <taxon>Metazoa</taxon>
        <taxon>Chordata</taxon>
        <taxon>Craniata</taxon>
        <taxon>Vertebrata</taxon>
        <taxon>Euteleostomi</taxon>
        <taxon>Mammalia</taxon>
        <taxon>Eutheria</taxon>
        <taxon>Laurasiatheria</taxon>
        <taxon>Carnivora</taxon>
        <taxon>Caniformia</taxon>
        <taxon>Musteloidea</taxon>
        <taxon>Mustelidae</taxon>
        <taxon>Guloninae</taxon>
        <taxon>Gulo</taxon>
    </lineage>
</organism>
<evidence type="ECO:0000313" key="1">
    <source>
        <dbReference type="EMBL" id="VCX31614.1"/>
    </source>
</evidence>
<protein>
    <submittedName>
        <fullName evidence="1">Uncharacterized protein</fullName>
    </submittedName>
</protein>
<reference evidence="1 2" key="1">
    <citation type="submission" date="2018-10" db="EMBL/GenBank/DDBJ databases">
        <authorList>
            <person name="Ekblom R."/>
            <person name="Jareborg N."/>
        </authorList>
    </citation>
    <scope>NUCLEOTIDE SEQUENCE [LARGE SCALE GENOMIC DNA]</scope>
    <source>
        <tissue evidence="1">Muscle</tissue>
    </source>
</reference>
<dbReference type="AlphaFoldDB" id="A0A9X9M3X9"/>
<sequence length="43" mass="5061">MLCMFPGITWLETEVALEVNFLPDPVEFQWVDGSYFWMCSSKI</sequence>
<dbReference type="EMBL" id="CYRY02041809">
    <property type="protein sequence ID" value="VCX31614.1"/>
    <property type="molecule type" value="Genomic_DNA"/>
</dbReference>
<accession>A0A9X9M3X9</accession>